<keyword evidence="3" id="KW-0479">Metal-binding</keyword>
<dbReference type="PANTHER" id="PTHR11086:SF14">
    <property type="entry name" value="CYTIDINE AND DCMP DEAMINASE DOMAIN-CONTAINING PROTEIN 1"/>
    <property type="match status" value="1"/>
</dbReference>
<evidence type="ECO:0000256" key="5">
    <source>
        <dbReference type="ARBA" id="ARBA00022801"/>
    </source>
</evidence>
<keyword evidence="4" id="KW-0677">Repeat</keyword>
<evidence type="ECO:0000256" key="2">
    <source>
        <dbReference type="ARBA" id="ARBA00012783"/>
    </source>
</evidence>
<dbReference type="PROSITE" id="PS51747">
    <property type="entry name" value="CYT_DCMP_DEAMINASES_2"/>
    <property type="match status" value="2"/>
</dbReference>
<evidence type="ECO:0000256" key="4">
    <source>
        <dbReference type="ARBA" id="ARBA00022737"/>
    </source>
</evidence>
<dbReference type="PROSITE" id="PS00903">
    <property type="entry name" value="CYT_DCMP_DEAMINASES_1"/>
    <property type="match status" value="1"/>
</dbReference>
<keyword evidence="14" id="KW-1185">Reference proteome</keyword>
<comment type="catalytic activity">
    <reaction evidence="9">
        <text>2'-deoxycytidine + H2O + H(+) = 2'-deoxyuridine + NH4(+)</text>
        <dbReference type="Rhea" id="RHEA:13433"/>
        <dbReference type="ChEBI" id="CHEBI:15377"/>
        <dbReference type="ChEBI" id="CHEBI:15378"/>
        <dbReference type="ChEBI" id="CHEBI:15698"/>
        <dbReference type="ChEBI" id="CHEBI:16450"/>
        <dbReference type="ChEBI" id="CHEBI:28938"/>
        <dbReference type="EC" id="3.5.4.5"/>
    </reaction>
</comment>
<comment type="caution">
    <text evidence="13">The sequence shown here is derived from an EMBL/GenBank/DDBJ whole genome shotgun (WGS) entry which is preliminary data.</text>
</comment>
<feature type="domain" description="CMP/dCMP-type deaminase" evidence="12">
    <location>
        <begin position="31"/>
        <end position="134"/>
    </location>
</feature>
<keyword evidence="5" id="KW-0378">Hydrolase</keyword>
<proteinExistence type="inferred from homology"/>
<evidence type="ECO:0000256" key="10">
    <source>
        <dbReference type="ARBA" id="ARBA00049558"/>
    </source>
</evidence>
<accession>A0ABN8RFX3</accession>
<dbReference type="SUPFAM" id="SSF53927">
    <property type="entry name" value="Cytidine deaminase-like"/>
    <property type="match status" value="2"/>
</dbReference>
<evidence type="ECO:0000256" key="8">
    <source>
        <dbReference type="ARBA" id="ARBA00041919"/>
    </source>
</evidence>
<dbReference type="InterPro" id="IPR015517">
    <property type="entry name" value="dCMP_deaminase-rel"/>
</dbReference>
<feature type="domain" description="CMP/dCMP-type deaminase" evidence="12">
    <location>
        <begin position="263"/>
        <end position="393"/>
    </location>
</feature>
<comment type="catalytic activity">
    <reaction evidence="10">
        <text>cytidine + H2O + H(+) = uridine + NH4(+)</text>
        <dbReference type="Rhea" id="RHEA:16069"/>
        <dbReference type="ChEBI" id="CHEBI:15377"/>
        <dbReference type="ChEBI" id="CHEBI:15378"/>
        <dbReference type="ChEBI" id="CHEBI:16704"/>
        <dbReference type="ChEBI" id="CHEBI:17562"/>
        <dbReference type="ChEBI" id="CHEBI:28938"/>
        <dbReference type="EC" id="3.5.4.5"/>
    </reaction>
</comment>
<evidence type="ECO:0000256" key="11">
    <source>
        <dbReference type="SAM" id="MobiDB-lite"/>
    </source>
</evidence>
<evidence type="ECO:0000259" key="12">
    <source>
        <dbReference type="PROSITE" id="PS51747"/>
    </source>
</evidence>
<dbReference type="InterPro" id="IPR016193">
    <property type="entry name" value="Cytidine_deaminase-like"/>
</dbReference>
<evidence type="ECO:0000256" key="6">
    <source>
        <dbReference type="ARBA" id="ARBA00022833"/>
    </source>
</evidence>
<protein>
    <recommendedName>
        <fullName evidence="7">Cytidine and dCMP deaminase domain-containing protein 1</fullName>
        <ecNumber evidence="2">3.5.4.5</ecNumber>
    </recommendedName>
    <alternativeName>
        <fullName evidence="8">Cytidine deaminase</fullName>
    </alternativeName>
</protein>
<comment type="similarity">
    <text evidence="1">Belongs to the cytidine and deoxycytidylate deaminase family.</text>
</comment>
<dbReference type="EC" id="3.5.4.5" evidence="2"/>
<dbReference type="Pfam" id="PF00383">
    <property type="entry name" value="dCMP_cyt_deam_1"/>
    <property type="match status" value="2"/>
</dbReference>
<dbReference type="PANTHER" id="PTHR11086">
    <property type="entry name" value="DEOXYCYTIDYLATE DEAMINASE-RELATED"/>
    <property type="match status" value="1"/>
</dbReference>
<dbReference type="Proteomes" id="UP001159427">
    <property type="component" value="Unassembled WGS sequence"/>
</dbReference>
<dbReference type="InterPro" id="IPR002125">
    <property type="entry name" value="CMP_dCMP_dom"/>
</dbReference>
<evidence type="ECO:0000256" key="1">
    <source>
        <dbReference type="ARBA" id="ARBA00006576"/>
    </source>
</evidence>
<gene>
    <name evidence="13" type="ORF">PEVE_00011626</name>
</gene>
<feature type="region of interest" description="Disordered" evidence="11">
    <location>
        <begin position="413"/>
        <end position="446"/>
    </location>
</feature>
<dbReference type="EMBL" id="CALNXI010001844">
    <property type="protein sequence ID" value="CAH3178181.1"/>
    <property type="molecule type" value="Genomic_DNA"/>
</dbReference>
<evidence type="ECO:0000313" key="13">
    <source>
        <dbReference type="EMBL" id="CAH3178181.1"/>
    </source>
</evidence>
<evidence type="ECO:0000256" key="3">
    <source>
        <dbReference type="ARBA" id="ARBA00022723"/>
    </source>
</evidence>
<name>A0ABN8RFX3_9CNID</name>
<keyword evidence="6" id="KW-0862">Zinc</keyword>
<reference evidence="13 14" key="1">
    <citation type="submission" date="2022-05" db="EMBL/GenBank/DDBJ databases">
        <authorList>
            <consortium name="Genoscope - CEA"/>
            <person name="William W."/>
        </authorList>
    </citation>
    <scope>NUCLEOTIDE SEQUENCE [LARGE SCALE GENOMIC DNA]</scope>
</reference>
<organism evidence="13 14">
    <name type="scientific">Porites evermanni</name>
    <dbReference type="NCBI Taxonomy" id="104178"/>
    <lineage>
        <taxon>Eukaryota</taxon>
        <taxon>Metazoa</taxon>
        <taxon>Cnidaria</taxon>
        <taxon>Anthozoa</taxon>
        <taxon>Hexacorallia</taxon>
        <taxon>Scleractinia</taxon>
        <taxon>Fungiina</taxon>
        <taxon>Poritidae</taxon>
        <taxon>Porites</taxon>
    </lineage>
</organism>
<evidence type="ECO:0000256" key="9">
    <source>
        <dbReference type="ARBA" id="ARBA00049252"/>
    </source>
</evidence>
<evidence type="ECO:0000313" key="14">
    <source>
        <dbReference type="Proteomes" id="UP001159427"/>
    </source>
</evidence>
<dbReference type="InterPro" id="IPR016192">
    <property type="entry name" value="APOBEC/CMP_deaminase_Zn-bd"/>
</dbReference>
<feature type="compositionally biased region" description="Basic and acidic residues" evidence="11">
    <location>
        <begin position="420"/>
        <end position="439"/>
    </location>
</feature>
<evidence type="ECO:0000256" key="7">
    <source>
        <dbReference type="ARBA" id="ARBA00040574"/>
    </source>
</evidence>
<dbReference type="Gene3D" id="3.40.140.10">
    <property type="entry name" value="Cytidine Deaminase, domain 2"/>
    <property type="match status" value="2"/>
</dbReference>
<sequence>MEEATTSSTPSKNPSYSDRDFRISKENLFMVIAKHMEEFPVKRLDIGKYERVGAVLVLPNDMIHAVDCSRNGVHGVARLLMAHQDNLKDCKVFVSRKPCSLCTKLLVQSKVKRVFYLPIEPEYDYLRREGKNDDDFADETSRVDELFKVSSIGQSVFVPRAGQDVTDVAESKAKTPKKDREAKQKYLMENKYWNDEWIKVAQLKLPWRAFDDNMRAQVYKDFESITEWMAHVLIKSEIGDSFEAVTRKESMSFDPCSNDLERRQAIHFMKLAFFLAERTDDPRKGVGAVIVNNCKDVVGLGWNGFPTKSLYGEFPRAADKDPPVEGRVDKKYSYIIHAEQNALLMRNTKNIVDSTLIVTMTPCDDCTPLIEMQGIKTVVLGEKMRRDTRGLMNFTKFPQWVDDKDDPIVCFELQKQPQSQERKADDDSSVKKGEIESARKQLFTKT</sequence>